<dbReference type="InterPro" id="IPR014942">
    <property type="entry name" value="AbiEii"/>
</dbReference>
<dbReference type="RefSeq" id="WP_320184149.1">
    <property type="nucleotide sequence ID" value="NZ_CP138332.1"/>
</dbReference>
<proteinExistence type="predicted"/>
<keyword evidence="2" id="KW-1185">Reference proteome</keyword>
<reference evidence="2" key="1">
    <citation type="journal article" date="2019" name="Int. J. Syst. Evol. Microbiol.">
        <title>The Global Catalogue of Microorganisms (GCM) 10K type strain sequencing project: providing services to taxonomists for standard genome sequencing and annotation.</title>
        <authorList>
            <consortium name="The Broad Institute Genomics Platform"/>
            <consortium name="The Broad Institute Genome Sequencing Center for Infectious Disease"/>
            <person name="Wu L."/>
            <person name="Ma J."/>
        </authorList>
    </citation>
    <scope>NUCLEOTIDE SEQUENCE [LARGE SCALE GENOMIC DNA]</scope>
    <source>
        <strain evidence="2">KCTC 22814</strain>
    </source>
</reference>
<accession>A0ABW6B9X9</accession>
<comment type="caution">
    <text evidence="1">The sequence shown here is derived from an EMBL/GenBank/DDBJ whole genome shotgun (WGS) entry which is preliminary data.</text>
</comment>
<dbReference type="EMBL" id="JBHUPB010000003">
    <property type="protein sequence ID" value="MFD2966360.1"/>
    <property type="molecule type" value="Genomic_DNA"/>
</dbReference>
<dbReference type="Gene3D" id="3.10.450.620">
    <property type="entry name" value="JHP933, nucleotidyltransferase-like core domain"/>
    <property type="match status" value="1"/>
</dbReference>
<evidence type="ECO:0000313" key="1">
    <source>
        <dbReference type="EMBL" id="MFD2966360.1"/>
    </source>
</evidence>
<keyword evidence="1" id="KW-0808">Transferase</keyword>
<organism evidence="1 2">
    <name type="scientific">Sphingobacterium bambusae</name>
    <dbReference type="NCBI Taxonomy" id="662858"/>
    <lineage>
        <taxon>Bacteria</taxon>
        <taxon>Pseudomonadati</taxon>
        <taxon>Bacteroidota</taxon>
        <taxon>Sphingobacteriia</taxon>
        <taxon>Sphingobacteriales</taxon>
        <taxon>Sphingobacteriaceae</taxon>
        <taxon>Sphingobacterium</taxon>
    </lineage>
</organism>
<dbReference type="GO" id="GO:0016740">
    <property type="term" value="F:transferase activity"/>
    <property type="evidence" value="ECO:0007669"/>
    <property type="project" value="UniProtKB-KW"/>
</dbReference>
<protein>
    <submittedName>
        <fullName evidence="1">Nucleotidyl transferase AbiEii/AbiGii toxin family protein</fullName>
    </submittedName>
</protein>
<gene>
    <name evidence="1" type="ORF">ACFS7Y_03130</name>
</gene>
<evidence type="ECO:0000313" key="2">
    <source>
        <dbReference type="Proteomes" id="UP001597525"/>
    </source>
</evidence>
<name>A0ABW6B9X9_9SPHI</name>
<sequence>MAIDYLHNHQDFAALLRIVEEETGIAVGLVEKDYWIMHVLYGLKKQGFTFELKGGTSLSKGYGLIDRFSEDIDIHIHPDKEFGINENPNNTKPKNVAARRSFYDSLAKSIQISGVVSAMRDLAFDDEKAYRSGGIRLHYDNKVDKILGLKEGILLEAGFDMVKPNKAMTISSWAYDRALQSEIDVIDNRAVDIPCYHPGYTFVEKLQTIATKFRQEKEGKVAKPNFMRQYYDVYCLLGDEVVQNFIGSENYLEHKENRFPQADYAIPISENEAFLLNDPATRADYKKMYSDTSDLYYKGQPAFDELLDRISNYIAKL</sequence>
<dbReference type="Pfam" id="PF08843">
    <property type="entry name" value="AbiEii"/>
    <property type="match status" value="1"/>
</dbReference>
<dbReference type="Proteomes" id="UP001597525">
    <property type="component" value="Unassembled WGS sequence"/>
</dbReference>